<keyword evidence="2" id="KW-1133">Transmembrane helix</keyword>
<evidence type="ECO:0000313" key="5">
    <source>
        <dbReference type="Proteomes" id="UP000292935"/>
    </source>
</evidence>
<evidence type="ECO:0000256" key="2">
    <source>
        <dbReference type="SAM" id="Phobius"/>
    </source>
</evidence>
<dbReference type="InterPro" id="IPR021949">
    <property type="entry name" value="DUF3566_TM"/>
</dbReference>
<keyword evidence="2" id="KW-0472">Membrane</keyword>
<name>A0A4Q2JR03_9MICO</name>
<dbReference type="OrthoDB" id="3240216at2"/>
<reference evidence="4 5" key="1">
    <citation type="submission" date="2019-01" db="EMBL/GenBank/DDBJ databases">
        <authorList>
            <person name="Li J."/>
        </authorList>
    </citation>
    <scope>NUCLEOTIDE SEQUENCE [LARGE SCALE GENOMIC DNA]</scope>
    <source>
        <strain evidence="4 5">CCUG 35506</strain>
    </source>
</reference>
<keyword evidence="2" id="KW-0812">Transmembrane</keyword>
<dbReference type="RefSeq" id="WP_129231531.1">
    <property type="nucleotide sequence ID" value="NZ_SDPO01000002.1"/>
</dbReference>
<evidence type="ECO:0000313" key="4">
    <source>
        <dbReference type="EMBL" id="RXZ49386.1"/>
    </source>
</evidence>
<dbReference type="Pfam" id="PF12089">
    <property type="entry name" value="DUF3566"/>
    <property type="match status" value="1"/>
</dbReference>
<proteinExistence type="predicted"/>
<dbReference type="AlphaFoldDB" id="A0A4Q2JR03"/>
<feature type="compositionally biased region" description="Polar residues" evidence="1">
    <location>
        <begin position="145"/>
        <end position="159"/>
    </location>
</feature>
<sequence>MSSVAEKLARKSNRKTPAKQVRLRLVYIDFWSAVKLSFLVAVCLAVVSIVATFLIYTVLNSTGIFDKVNELVQDVAGAGGDLTSILSLGNVMGFAVVAALLNLVVTTALGAIIAVLYNLSVKITGGILVGFTNNSCDSRPDSEIPATSGSLSSGRNSGI</sequence>
<organism evidence="4 5">
    <name type="scientific">Agromyces fucosus</name>
    <dbReference type="NCBI Taxonomy" id="41985"/>
    <lineage>
        <taxon>Bacteria</taxon>
        <taxon>Bacillati</taxon>
        <taxon>Actinomycetota</taxon>
        <taxon>Actinomycetes</taxon>
        <taxon>Micrococcales</taxon>
        <taxon>Microbacteriaceae</taxon>
        <taxon>Agromyces</taxon>
    </lineage>
</organism>
<evidence type="ECO:0000259" key="3">
    <source>
        <dbReference type="Pfam" id="PF12089"/>
    </source>
</evidence>
<comment type="caution">
    <text evidence="4">The sequence shown here is derived from an EMBL/GenBank/DDBJ whole genome shotgun (WGS) entry which is preliminary data.</text>
</comment>
<dbReference type="Proteomes" id="UP000292935">
    <property type="component" value="Unassembled WGS sequence"/>
</dbReference>
<feature type="transmembrane region" description="Helical" evidence="2">
    <location>
        <begin position="36"/>
        <end position="59"/>
    </location>
</feature>
<dbReference type="EMBL" id="SDPO01000002">
    <property type="protein sequence ID" value="RXZ49386.1"/>
    <property type="molecule type" value="Genomic_DNA"/>
</dbReference>
<protein>
    <submittedName>
        <fullName evidence="4">DUF3566 domain-containing protein</fullName>
    </submittedName>
</protein>
<feature type="transmembrane region" description="Helical" evidence="2">
    <location>
        <begin position="91"/>
        <end position="117"/>
    </location>
</feature>
<keyword evidence="5" id="KW-1185">Reference proteome</keyword>
<feature type="domain" description="DUF3566" evidence="3">
    <location>
        <begin position="19"/>
        <end position="132"/>
    </location>
</feature>
<accession>A0A4Q2JR03</accession>
<feature type="region of interest" description="Disordered" evidence="1">
    <location>
        <begin position="139"/>
        <end position="159"/>
    </location>
</feature>
<evidence type="ECO:0000256" key="1">
    <source>
        <dbReference type="SAM" id="MobiDB-lite"/>
    </source>
</evidence>
<gene>
    <name evidence="4" type="ORF">ESP57_10770</name>
</gene>